<reference evidence="2" key="1">
    <citation type="submission" date="2022-05" db="EMBL/GenBank/DDBJ databases">
        <authorList>
            <person name="Tuo L."/>
        </authorList>
    </citation>
    <scope>NUCLEOTIDE SEQUENCE</scope>
    <source>
        <strain evidence="2">BSK12Z-4</strain>
    </source>
</reference>
<evidence type="ECO:0000313" key="3">
    <source>
        <dbReference type="Proteomes" id="UP001139485"/>
    </source>
</evidence>
<sequence length="66" mass="7268">MLAPLHLLLLLLTVRLHDVRDRDRDDRGASVVEWVIITALLVGLAVLVAGVITQLVTSQSQKIQVD</sequence>
<keyword evidence="3" id="KW-1185">Reference proteome</keyword>
<evidence type="ECO:0000313" key="2">
    <source>
        <dbReference type="EMBL" id="MCM0621269.1"/>
    </source>
</evidence>
<proteinExistence type="predicted"/>
<name>A0A9X2DAW1_9ACTN</name>
<gene>
    <name evidence="2" type="ORF">M8330_13320</name>
</gene>
<dbReference type="RefSeq" id="WP_250827730.1">
    <property type="nucleotide sequence ID" value="NZ_JAMOIL010000016.1"/>
</dbReference>
<keyword evidence="1" id="KW-1133">Transmembrane helix</keyword>
<keyword evidence="1" id="KW-0472">Membrane</keyword>
<organism evidence="2 3">
    <name type="scientific">Nocardioides bruguierae</name>
    <dbReference type="NCBI Taxonomy" id="2945102"/>
    <lineage>
        <taxon>Bacteria</taxon>
        <taxon>Bacillati</taxon>
        <taxon>Actinomycetota</taxon>
        <taxon>Actinomycetes</taxon>
        <taxon>Propionibacteriales</taxon>
        <taxon>Nocardioidaceae</taxon>
        <taxon>Nocardioides</taxon>
    </lineage>
</organism>
<feature type="transmembrane region" description="Helical" evidence="1">
    <location>
        <begin position="32"/>
        <end position="52"/>
    </location>
</feature>
<comment type="caution">
    <text evidence="2">The sequence shown here is derived from an EMBL/GenBank/DDBJ whole genome shotgun (WGS) entry which is preliminary data.</text>
</comment>
<keyword evidence="1" id="KW-0812">Transmembrane</keyword>
<dbReference type="EMBL" id="JAMOIL010000016">
    <property type="protein sequence ID" value="MCM0621269.1"/>
    <property type="molecule type" value="Genomic_DNA"/>
</dbReference>
<accession>A0A9X2DAW1</accession>
<dbReference type="AlphaFoldDB" id="A0A9X2DAW1"/>
<evidence type="ECO:0000256" key="1">
    <source>
        <dbReference type="SAM" id="Phobius"/>
    </source>
</evidence>
<protein>
    <submittedName>
        <fullName evidence="2">Uncharacterized protein</fullName>
    </submittedName>
</protein>
<dbReference type="Proteomes" id="UP001139485">
    <property type="component" value="Unassembled WGS sequence"/>
</dbReference>